<name>A0ABR0GVP6_9PEZI</name>
<dbReference type="Proteomes" id="UP001323405">
    <property type="component" value="Unassembled WGS sequence"/>
</dbReference>
<dbReference type="RefSeq" id="XP_062748787.1">
    <property type="nucleotide sequence ID" value="XM_062882943.1"/>
</dbReference>
<evidence type="ECO:0000313" key="2">
    <source>
        <dbReference type="Proteomes" id="UP001323405"/>
    </source>
</evidence>
<keyword evidence="2" id="KW-1185">Reference proteome</keyword>
<evidence type="ECO:0000313" key="1">
    <source>
        <dbReference type="EMBL" id="KAK4659817.1"/>
    </source>
</evidence>
<organism evidence="1 2">
    <name type="scientific">Podospora pseudocomata</name>
    <dbReference type="NCBI Taxonomy" id="2093779"/>
    <lineage>
        <taxon>Eukaryota</taxon>
        <taxon>Fungi</taxon>
        <taxon>Dikarya</taxon>
        <taxon>Ascomycota</taxon>
        <taxon>Pezizomycotina</taxon>
        <taxon>Sordariomycetes</taxon>
        <taxon>Sordariomycetidae</taxon>
        <taxon>Sordariales</taxon>
        <taxon>Podosporaceae</taxon>
        <taxon>Podospora</taxon>
    </lineage>
</organism>
<sequence>MNGARLEANQYTSASAALTASPAGAHSCFLCGQLREESYQRLHAGDELARSSLCVSCRERYGLWRQQPIFFTCYLETLASHPNNFLLSSK</sequence>
<protein>
    <recommendedName>
        <fullName evidence="3">Stc1 domain-containing protein</fullName>
    </recommendedName>
</protein>
<gene>
    <name evidence="1" type="ORF">QC762_0012590</name>
</gene>
<accession>A0ABR0GVP6</accession>
<proteinExistence type="predicted"/>
<evidence type="ECO:0008006" key="3">
    <source>
        <dbReference type="Google" id="ProtNLM"/>
    </source>
</evidence>
<reference evidence="1 2" key="1">
    <citation type="journal article" date="2023" name="bioRxiv">
        <title>High-quality genome assemblies of four members of thePodospora anserinaspecies complex.</title>
        <authorList>
            <person name="Ament-Velasquez S.L."/>
            <person name="Vogan A.A."/>
            <person name="Wallerman O."/>
            <person name="Hartmann F."/>
            <person name="Gautier V."/>
            <person name="Silar P."/>
            <person name="Giraud T."/>
            <person name="Johannesson H."/>
        </authorList>
    </citation>
    <scope>NUCLEOTIDE SEQUENCE [LARGE SCALE GENOMIC DNA]</scope>
    <source>
        <strain evidence="1 2">CBS 415.72m</strain>
    </source>
</reference>
<dbReference type="EMBL" id="JAFFHA010000001">
    <property type="protein sequence ID" value="KAK4659817.1"/>
    <property type="molecule type" value="Genomic_DNA"/>
</dbReference>
<dbReference type="GeneID" id="87902444"/>
<comment type="caution">
    <text evidence="1">The sequence shown here is derived from an EMBL/GenBank/DDBJ whole genome shotgun (WGS) entry which is preliminary data.</text>
</comment>